<dbReference type="EMBL" id="FN653026">
    <property type="protein sequence ID" value="CBY07643.1"/>
    <property type="molecule type" value="Genomic_DNA"/>
</dbReference>
<protein>
    <submittedName>
        <fullName evidence="1">Uncharacterized protein</fullName>
    </submittedName>
</protein>
<proteinExistence type="predicted"/>
<keyword evidence="2" id="KW-1185">Reference proteome</keyword>
<dbReference type="OrthoDB" id="10410048at2759"/>
<sequence length="148" mass="17222">MSLLENQEMLPCPTKNDPNLMCTGWNLEFPGLILCAFIPETVYFSTKSNFHLNQGRDFQPGFNCMNTSSFRYFVDKGFKLLVKGEASHECVQKELTGGRSWSLRQKIIERKKMTTNCSKHRNHNPFKNKYNSAAYKSKKDFLKFTFNN</sequence>
<reference evidence="1" key="1">
    <citation type="journal article" date="2010" name="Science">
        <title>Plasticity of animal genome architecture unmasked by rapid evolution of a pelagic tunicate.</title>
        <authorList>
            <person name="Denoeud F."/>
            <person name="Henriet S."/>
            <person name="Mungpakdee S."/>
            <person name="Aury J.M."/>
            <person name="Da Silva C."/>
            <person name="Brinkmann H."/>
            <person name="Mikhaleva J."/>
            <person name="Olsen L.C."/>
            <person name="Jubin C."/>
            <person name="Canestro C."/>
            <person name="Bouquet J.M."/>
            <person name="Danks G."/>
            <person name="Poulain J."/>
            <person name="Campsteijn C."/>
            <person name="Adamski M."/>
            <person name="Cross I."/>
            <person name="Yadetie F."/>
            <person name="Muffato M."/>
            <person name="Louis A."/>
            <person name="Butcher S."/>
            <person name="Tsagkogeorga G."/>
            <person name="Konrad A."/>
            <person name="Singh S."/>
            <person name="Jensen M.F."/>
            <person name="Cong E.H."/>
            <person name="Eikeseth-Otteraa H."/>
            <person name="Noel B."/>
            <person name="Anthouard V."/>
            <person name="Porcel B.M."/>
            <person name="Kachouri-Lafond R."/>
            <person name="Nishino A."/>
            <person name="Ugolini M."/>
            <person name="Chourrout P."/>
            <person name="Nishida H."/>
            <person name="Aasland R."/>
            <person name="Huzurbazar S."/>
            <person name="Westhof E."/>
            <person name="Delsuc F."/>
            <person name="Lehrach H."/>
            <person name="Reinhardt R."/>
            <person name="Weissenbach J."/>
            <person name="Roy S.W."/>
            <person name="Artiguenave F."/>
            <person name="Postlethwait J.H."/>
            <person name="Manak J.R."/>
            <person name="Thompson E.M."/>
            <person name="Jaillon O."/>
            <person name="Du Pasquier L."/>
            <person name="Boudinot P."/>
            <person name="Liberles D.A."/>
            <person name="Volff J.N."/>
            <person name="Philippe H."/>
            <person name="Lenhard B."/>
            <person name="Roest Crollius H."/>
            <person name="Wincker P."/>
            <person name="Chourrout D."/>
        </authorList>
    </citation>
    <scope>NUCLEOTIDE SEQUENCE [LARGE SCALE GENOMIC DNA]</scope>
</reference>
<organism evidence="1">
    <name type="scientific">Oikopleura dioica</name>
    <name type="common">Tunicate</name>
    <dbReference type="NCBI Taxonomy" id="34765"/>
    <lineage>
        <taxon>Eukaryota</taxon>
        <taxon>Metazoa</taxon>
        <taxon>Chordata</taxon>
        <taxon>Tunicata</taxon>
        <taxon>Appendicularia</taxon>
        <taxon>Copelata</taxon>
        <taxon>Oikopleuridae</taxon>
        <taxon>Oikopleura</taxon>
    </lineage>
</organism>
<dbReference type="InParanoid" id="E4X5R7"/>
<gene>
    <name evidence="1" type="ORF">GSOID_T00002632001</name>
</gene>
<evidence type="ECO:0000313" key="1">
    <source>
        <dbReference type="EMBL" id="CBY07643.1"/>
    </source>
</evidence>
<accession>E4X5R7</accession>
<evidence type="ECO:0000313" key="2">
    <source>
        <dbReference type="Proteomes" id="UP000001307"/>
    </source>
</evidence>
<dbReference type="AlphaFoldDB" id="E4X5R7"/>
<dbReference type="Proteomes" id="UP000001307">
    <property type="component" value="Unassembled WGS sequence"/>
</dbReference>
<name>E4X5R7_OIKDI</name>